<gene>
    <name evidence="1" type="ORF">PVK06_047033</name>
</gene>
<name>A0ABR0MCJ6_GOSAR</name>
<evidence type="ECO:0000313" key="1">
    <source>
        <dbReference type="EMBL" id="KAK5770876.1"/>
    </source>
</evidence>
<organism evidence="1 2">
    <name type="scientific">Gossypium arboreum</name>
    <name type="common">Tree cotton</name>
    <name type="synonym">Gossypium nanking</name>
    <dbReference type="NCBI Taxonomy" id="29729"/>
    <lineage>
        <taxon>Eukaryota</taxon>
        <taxon>Viridiplantae</taxon>
        <taxon>Streptophyta</taxon>
        <taxon>Embryophyta</taxon>
        <taxon>Tracheophyta</taxon>
        <taxon>Spermatophyta</taxon>
        <taxon>Magnoliopsida</taxon>
        <taxon>eudicotyledons</taxon>
        <taxon>Gunneridae</taxon>
        <taxon>Pentapetalae</taxon>
        <taxon>rosids</taxon>
        <taxon>malvids</taxon>
        <taxon>Malvales</taxon>
        <taxon>Malvaceae</taxon>
        <taxon>Malvoideae</taxon>
        <taxon>Gossypium</taxon>
    </lineage>
</organism>
<sequence>MCHLEAQPKVRNRWRDSDSIARCYMLVSMSSVLQKQHENFCTAKEIMTNLEDLLGGQVILARQYAITNLINSQQKPNTQIKEHMLKLMGFFAEVEDNGPKLDVNT</sequence>
<proteinExistence type="predicted"/>
<dbReference type="Proteomes" id="UP001358586">
    <property type="component" value="Chromosome 13"/>
</dbReference>
<reference evidence="1 2" key="1">
    <citation type="submission" date="2023-03" db="EMBL/GenBank/DDBJ databases">
        <title>WGS of Gossypium arboreum.</title>
        <authorList>
            <person name="Yu D."/>
        </authorList>
    </citation>
    <scope>NUCLEOTIDE SEQUENCE [LARGE SCALE GENOMIC DNA]</scope>
    <source>
        <tissue evidence="1">Leaf</tissue>
    </source>
</reference>
<comment type="caution">
    <text evidence="1">The sequence shown here is derived from an EMBL/GenBank/DDBJ whole genome shotgun (WGS) entry which is preliminary data.</text>
</comment>
<evidence type="ECO:0000313" key="2">
    <source>
        <dbReference type="Proteomes" id="UP001358586"/>
    </source>
</evidence>
<dbReference type="EMBL" id="JARKNE010000013">
    <property type="protein sequence ID" value="KAK5770876.1"/>
    <property type="molecule type" value="Genomic_DNA"/>
</dbReference>
<dbReference type="Pfam" id="PF14223">
    <property type="entry name" value="Retrotran_gag_2"/>
    <property type="match status" value="1"/>
</dbReference>
<protein>
    <submittedName>
        <fullName evidence="1">Uncharacterized protein</fullName>
    </submittedName>
</protein>
<keyword evidence="2" id="KW-1185">Reference proteome</keyword>
<accession>A0ABR0MCJ6</accession>